<evidence type="ECO:0000313" key="5">
    <source>
        <dbReference type="Proteomes" id="UP000077521"/>
    </source>
</evidence>
<dbReference type="AlphaFoldDB" id="A0A8T8SPN6"/>
<evidence type="ECO:0000313" key="4">
    <source>
        <dbReference type="EMBL" id="KAE8244488.1"/>
    </source>
</evidence>
<evidence type="ECO:0000256" key="1">
    <source>
        <dbReference type="ARBA" id="ARBA00022737"/>
    </source>
</evidence>
<reference evidence="4" key="2">
    <citation type="journal article" date="2019" name="IMA Fungus">
        <title>Genome sequencing and comparison of five Tilletia species to identify candidate genes for the detection of regulated species infecting wheat.</title>
        <authorList>
            <person name="Nguyen H.D.T."/>
            <person name="Sultana T."/>
            <person name="Kesanakurti P."/>
            <person name="Hambleton S."/>
        </authorList>
    </citation>
    <scope>NUCLEOTIDE SEQUENCE</scope>
    <source>
        <strain evidence="4">DAOMC 236416</strain>
    </source>
</reference>
<feature type="region of interest" description="Disordered" evidence="2">
    <location>
        <begin position="65"/>
        <end position="118"/>
    </location>
</feature>
<dbReference type="InterPro" id="IPR011989">
    <property type="entry name" value="ARM-like"/>
</dbReference>
<sequence length="553" mass="61829">MNLLLTPNQNADDDEWEVFKAAATCIGRMAACVGDATIMPAIPFMEGGIKSVPERARGYMHVRRLHHGRSHRRNTHPSRRPGSPRRYLFPPRPPHPRQEHRRLDSRERSQGRASNRDQLLLDDYECLETAWEEENSPPTSTVSPLYEGILNTLLPATDLSDNASNCRMAAHEGLDTAVSNAMSNTPTDCLRHVSNVLLQVLRQQEHPNGLVNQLINYRRPEQLDPRARFSKPTYPNLPLPARLRQTRTAKTKSRYPSLSIVTRSSIVAERTSKTNCARLKGVDVNDLFSSQPVPSSQSQSGAAAPPSSQLDAFQQEVTPSSAQPTVSATSSGTRKRNRSSTRQEEALSQLPANVSQWALDKGLNESCILDLAEFNEMHFENLDRNMVQTTEQMRLAIGRLEISVEELKKSNAELVTISSEERNAIHRIVGQIFFCADVQGYSKDSTISNVILMYKERKPSQMGSAFASLMSENDPSFKQLVASMIKRELSTLRAHVRDRFQASLGLDAKGTKLNLYGLYVSLTKPYNIPVVKKERHTSCLSSEPRSSVKSANQ</sequence>
<gene>
    <name evidence="4" type="ORF">A4X13_0g6562</name>
</gene>
<keyword evidence="1" id="KW-0677">Repeat</keyword>
<protein>
    <recommendedName>
        <fullName evidence="3">Importin subunit beta-1/Transportin-1-like TPR repeats domain-containing protein</fullName>
    </recommendedName>
</protein>
<feature type="domain" description="Importin subunit beta-1/Transportin-1-like TPR repeats" evidence="3">
    <location>
        <begin position="132"/>
        <end position="216"/>
    </location>
</feature>
<accession>A0A8T8SPN6</accession>
<proteinExistence type="predicted"/>
<feature type="region of interest" description="Disordered" evidence="2">
    <location>
        <begin position="288"/>
        <end position="347"/>
    </location>
</feature>
<dbReference type="Gene3D" id="1.25.10.10">
    <property type="entry name" value="Leucine-rich Repeat Variant"/>
    <property type="match status" value="2"/>
</dbReference>
<feature type="compositionally biased region" description="Basic residues" evidence="2">
    <location>
        <begin position="65"/>
        <end position="83"/>
    </location>
</feature>
<organism evidence="4 5">
    <name type="scientific">Tilletia indica</name>
    <dbReference type="NCBI Taxonomy" id="43049"/>
    <lineage>
        <taxon>Eukaryota</taxon>
        <taxon>Fungi</taxon>
        <taxon>Dikarya</taxon>
        <taxon>Basidiomycota</taxon>
        <taxon>Ustilaginomycotina</taxon>
        <taxon>Exobasidiomycetes</taxon>
        <taxon>Tilletiales</taxon>
        <taxon>Tilletiaceae</taxon>
        <taxon>Tilletia</taxon>
    </lineage>
</organism>
<comment type="caution">
    <text evidence="4">The sequence shown here is derived from an EMBL/GenBank/DDBJ whole genome shotgun (WGS) entry which is preliminary data.</text>
</comment>
<feature type="compositionally biased region" description="Polar residues" evidence="2">
    <location>
        <begin position="310"/>
        <end position="332"/>
    </location>
</feature>
<keyword evidence="5" id="KW-1185">Reference proteome</keyword>
<dbReference type="EMBL" id="LWDF02000643">
    <property type="protein sequence ID" value="KAE8244488.1"/>
    <property type="molecule type" value="Genomic_DNA"/>
</dbReference>
<evidence type="ECO:0000259" key="3">
    <source>
        <dbReference type="Pfam" id="PF25574"/>
    </source>
</evidence>
<dbReference type="Pfam" id="PF25574">
    <property type="entry name" value="TPR_IMB1"/>
    <property type="match status" value="1"/>
</dbReference>
<name>A0A8T8SPN6_9BASI</name>
<dbReference type="Proteomes" id="UP000077521">
    <property type="component" value="Unassembled WGS sequence"/>
</dbReference>
<dbReference type="InterPro" id="IPR058584">
    <property type="entry name" value="IMB1_TNPO1-like_TPR"/>
</dbReference>
<evidence type="ECO:0000256" key="2">
    <source>
        <dbReference type="SAM" id="MobiDB-lite"/>
    </source>
</evidence>
<feature type="compositionally biased region" description="Low complexity" evidence="2">
    <location>
        <begin position="289"/>
        <end position="309"/>
    </location>
</feature>
<reference evidence="4" key="1">
    <citation type="submission" date="2016-04" db="EMBL/GenBank/DDBJ databases">
        <authorList>
            <person name="Nguyen H.D."/>
            <person name="Samba Siva P."/>
            <person name="Cullis J."/>
            <person name="Levesque C.A."/>
            <person name="Hambleton S."/>
        </authorList>
    </citation>
    <scope>NUCLEOTIDE SEQUENCE</scope>
    <source>
        <strain evidence="4">DAOMC 236416</strain>
    </source>
</reference>
<feature type="compositionally biased region" description="Basic and acidic residues" evidence="2">
    <location>
        <begin position="101"/>
        <end position="110"/>
    </location>
</feature>